<evidence type="ECO:0000256" key="6">
    <source>
        <dbReference type="ARBA" id="ARBA00023136"/>
    </source>
</evidence>
<evidence type="ECO:0000256" key="4">
    <source>
        <dbReference type="ARBA" id="ARBA00022452"/>
    </source>
</evidence>
<reference evidence="11 12" key="1">
    <citation type="submission" date="2020-02" db="EMBL/GenBank/DDBJ databases">
        <title>Ideonella bacterium strain TBM-1.</title>
        <authorList>
            <person name="Chen W.-M."/>
        </authorList>
    </citation>
    <scope>NUCLEOTIDE SEQUENCE [LARGE SCALE GENOMIC DNA]</scope>
    <source>
        <strain evidence="11 12">TBM-1</strain>
    </source>
</reference>
<dbReference type="GO" id="GO:1990281">
    <property type="term" value="C:efflux pump complex"/>
    <property type="evidence" value="ECO:0007669"/>
    <property type="project" value="TreeGrafter"/>
</dbReference>
<dbReference type="GO" id="GO:0015288">
    <property type="term" value="F:porin activity"/>
    <property type="evidence" value="ECO:0007669"/>
    <property type="project" value="TreeGrafter"/>
</dbReference>
<organism evidence="11 12">
    <name type="scientific">Ideonella livida</name>
    <dbReference type="NCBI Taxonomy" id="2707176"/>
    <lineage>
        <taxon>Bacteria</taxon>
        <taxon>Pseudomonadati</taxon>
        <taxon>Pseudomonadota</taxon>
        <taxon>Betaproteobacteria</taxon>
        <taxon>Burkholderiales</taxon>
        <taxon>Sphaerotilaceae</taxon>
        <taxon>Ideonella</taxon>
    </lineage>
</organism>
<dbReference type="EMBL" id="JAAGOH010000060">
    <property type="protein sequence ID" value="NDY94018.1"/>
    <property type="molecule type" value="Genomic_DNA"/>
</dbReference>
<comment type="subcellular location">
    <subcellularLocation>
        <location evidence="1">Cell outer membrane</location>
    </subcellularLocation>
</comment>
<evidence type="ECO:0000313" key="12">
    <source>
        <dbReference type="Proteomes" id="UP000484255"/>
    </source>
</evidence>
<accession>A0A7C9TMJ5</accession>
<dbReference type="InterPro" id="IPR051906">
    <property type="entry name" value="TolC-like"/>
</dbReference>
<evidence type="ECO:0000256" key="2">
    <source>
        <dbReference type="ARBA" id="ARBA00007613"/>
    </source>
</evidence>
<keyword evidence="5" id="KW-0812">Transmembrane</keyword>
<sequence>MTRPHPRRWPLAPLCLALLAGPALAEPAAAAPSAPPPAARVPPDTRAPGPQQPGLPALLGRVLARDPQVLAQQALLTAAEARVDQTRSRRWPTLGLAAVRGGSDEVELTRPVDRSTRRTEASLRWNLYNGNADQVELAALQLEARAAALDLQRAREEVAQRLAEAALDLARLEGLIVASARRLQAVEALAQQARRQTELGRASEADGQQAEASLTDARIAHEAVQAERAAARLRLTTLAGEPLQAGVDYSPQHWLSAAPAPAGAGSPPPEADAPTEAERPHAGLQALSLRAEAARARVRSRASLAAPRLDLDVTRRLSTHTDPTPSSEVQSSWQLALRWEMPLGGESLARQDETRARADAAQAELDRQTLAWRAELRALGPSLRHGELMLGLLTGQIERQARLVQAGELQFEAGRRGLQQLLQLRDSHHATEIRWADQWQKLQAARLKRLGLTGGWLPAVGLGSARPDEDGEPPTPAAP</sequence>
<keyword evidence="8" id="KW-0175">Coiled coil</keyword>
<keyword evidence="3" id="KW-0813">Transport</keyword>
<feature type="region of interest" description="Disordered" evidence="9">
    <location>
        <begin position="255"/>
        <end position="281"/>
    </location>
</feature>
<dbReference type="SUPFAM" id="SSF56954">
    <property type="entry name" value="Outer membrane efflux proteins (OEP)"/>
    <property type="match status" value="1"/>
</dbReference>
<keyword evidence="12" id="KW-1185">Reference proteome</keyword>
<evidence type="ECO:0000256" key="9">
    <source>
        <dbReference type="SAM" id="MobiDB-lite"/>
    </source>
</evidence>
<keyword evidence="6" id="KW-0472">Membrane</keyword>
<evidence type="ECO:0000256" key="8">
    <source>
        <dbReference type="SAM" id="Coils"/>
    </source>
</evidence>
<feature type="chain" id="PRO_5028898672" evidence="10">
    <location>
        <begin position="26"/>
        <end position="479"/>
    </location>
</feature>
<dbReference type="GO" id="GO:0009279">
    <property type="term" value="C:cell outer membrane"/>
    <property type="evidence" value="ECO:0007669"/>
    <property type="project" value="UniProtKB-SubCell"/>
</dbReference>
<proteinExistence type="inferred from homology"/>
<evidence type="ECO:0000256" key="10">
    <source>
        <dbReference type="SAM" id="SignalP"/>
    </source>
</evidence>
<evidence type="ECO:0000256" key="7">
    <source>
        <dbReference type="ARBA" id="ARBA00023237"/>
    </source>
</evidence>
<feature type="coiled-coil region" evidence="8">
    <location>
        <begin position="132"/>
        <end position="196"/>
    </location>
</feature>
<evidence type="ECO:0000256" key="5">
    <source>
        <dbReference type="ARBA" id="ARBA00022692"/>
    </source>
</evidence>
<name>A0A7C9TMJ5_9BURK</name>
<dbReference type="GO" id="GO:0015562">
    <property type="term" value="F:efflux transmembrane transporter activity"/>
    <property type="evidence" value="ECO:0007669"/>
    <property type="project" value="InterPro"/>
</dbReference>
<dbReference type="Pfam" id="PF02321">
    <property type="entry name" value="OEP"/>
    <property type="match status" value="1"/>
</dbReference>
<dbReference type="PANTHER" id="PTHR30026:SF20">
    <property type="entry name" value="OUTER MEMBRANE PROTEIN TOLC"/>
    <property type="match status" value="1"/>
</dbReference>
<feature type="region of interest" description="Disordered" evidence="9">
    <location>
        <begin position="26"/>
        <end position="57"/>
    </location>
</feature>
<comment type="similarity">
    <text evidence="2">Belongs to the outer membrane factor (OMF) (TC 1.B.17) family.</text>
</comment>
<evidence type="ECO:0000256" key="3">
    <source>
        <dbReference type="ARBA" id="ARBA00022448"/>
    </source>
</evidence>
<protein>
    <submittedName>
        <fullName evidence="11">TolC family protein</fullName>
    </submittedName>
</protein>
<dbReference type="Proteomes" id="UP000484255">
    <property type="component" value="Unassembled WGS sequence"/>
</dbReference>
<dbReference type="PANTHER" id="PTHR30026">
    <property type="entry name" value="OUTER MEMBRANE PROTEIN TOLC"/>
    <property type="match status" value="1"/>
</dbReference>
<evidence type="ECO:0000256" key="1">
    <source>
        <dbReference type="ARBA" id="ARBA00004442"/>
    </source>
</evidence>
<keyword evidence="4" id="KW-1134">Transmembrane beta strand</keyword>
<keyword evidence="10" id="KW-0732">Signal</keyword>
<evidence type="ECO:0000313" key="11">
    <source>
        <dbReference type="EMBL" id="NDY94018.1"/>
    </source>
</evidence>
<feature type="signal peptide" evidence="10">
    <location>
        <begin position="1"/>
        <end position="25"/>
    </location>
</feature>
<dbReference type="AlphaFoldDB" id="A0A7C9TMJ5"/>
<dbReference type="InterPro" id="IPR003423">
    <property type="entry name" value="OMP_efflux"/>
</dbReference>
<gene>
    <name evidence="11" type="ORF">G3A44_22765</name>
</gene>
<feature type="compositionally biased region" description="Low complexity" evidence="9">
    <location>
        <begin position="41"/>
        <end position="57"/>
    </location>
</feature>
<keyword evidence="7" id="KW-0998">Cell outer membrane</keyword>
<dbReference type="Gene3D" id="1.20.1600.10">
    <property type="entry name" value="Outer membrane efflux proteins (OEP)"/>
    <property type="match status" value="1"/>
</dbReference>
<comment type="caution">
    <text evidence="11">The sequence shown here is derived from an EMBL/GenBank/DDBJ whole genome shotgun (WGS) entry which is preliminary data.</text>
</comment>
<dbReference type="RefSeq" id="WP_163460037.1">
    <property type="nucleotide sequence ID" value="NZ_JAAGOH010000060.1"/>
</dbReference>
<feature type="compositionally biased region" description="Low complexity" evidence="9">
    <location>
        <begin position="256"/>
        <end position="265"/>
    </location>
</feature>